<keyword evidence="3" id="KW-1185">Reference proteome</keyword>
<proteinExistence type="predicted"/>
<dbReference type="InterPro" id="IPR036465">
    <property type="entry name" value="vWFA_dom_sf"/>
</dbReference>
<dbReference type="InterPro" id="IPR051928">
    <property type="entry name" value="NorD/CobT"/>
</dbReference>
<dbReference type="SUPFAM" id="SSF53300">
    <property type="entry name" value="vWA-like"/>
    <property type="match status" value="1"/>
</dbReference>
<protein>
    <submittedName>
        <fullName evidence="2">von Willebrand factor type A domain protein</fullName>
    </submittedName>
</protein>
<organism evidence="2 3">
    <name type="scientific">Candidatus Thiodiazotropha endolucinida</name>
    <dbReference type="NCBI Taxonomy" id="1655433"/>
    <lineage>
        <taxon>Bacteria</taxon>
        <taxon>Pseudomonadati</taxon>
        <taxon>Pseudomonadota</taxon>
        <taxon>Gammaproteobacteria</taxon>
        <taxon>Chromatiales</taxon>
        <taxon>Sedimenticolaceae</taxon>
        <taxon>Candidatus Thiodiazotropha</taxon>
    </lineage>
</organism>
<gene>
    <name evidence="2" type="ORF">CODIS_32530</name>
</gene>
<evidence type="ECO:0000259" key="1">
    <source>
        <dbReference type="PROSITE" id="PS50234"/>
    </source>
</evidence>
<dbReference type="AlphaFoldDB" id="A0A7Z1AEU9"/>
<evidence type="ECO:0000313" key="3">
    <source>
        <dbReference type="Proteomes" id="UP000094769"/>
    </source>
</evidence>
<evidence type="ECO:0000313" key="2">
    <source>
        <dbReference type="EMBL" id="ODJ86469.1"/>
    </source>
</evidence>
<name>A0A7Z1AEU9_9GAMM</name>
<dbReference type="PROSITE" id="PS50234">
    <property type="entry name" value="VWFA"/>
    <property type="match status" value="1"/>
</dbReference>
<dbReference type="Proteomes" id="UP000094769">
    <property type="component" value="Unassembled WGS sequence"/>
</dbReference>
<dbReference type="Pfam" id="PF00092">
    <property type="entry name" value="VWA"/>
    <property type="match status" value="1"/>
</dbReference>
<dbReference type="InterPro" id="IPR002035">
    <property type="entry name" value="VWF_A"/>
</dbReference>
<dbReference type="CDD" id="cd01454">
    <property type="entry name" value="vWA_norD_type"/>
    <property type="match status" value="1"/>
</dbReference>
<dbReference type="RefSeq" id="WP_069126918.1">
    <property type="nucleotide sequence ID" value="NZ_MARB01000021.1"/>
</dbReference>
<dbReference type="EMBL" id="MARB01000021">
    <property type="protein sequence ID" value="ODJ86469.1"/>
    <property type="molecule type" value="Genomic_DNA"/>
</dbReference>
<dbReference type="PANTHER" id="PTHR41248">
    <property type="entry name" value="NORD PROTEIN"/>
    <property type="match status" value="1"/>
</dbReference>
<accession>A0A7Z1AEU9</accession>
<comment type="caution">
    <text evidence="2">The sequence shown here is derived from an EMBL/GenBank/DDBJ whole genome shotgun (WGS) entry which is preliminary data.</text>
</comment>
<dbReference type="PANTHER" id="PTHR41248:SF1">
    <property type="entry name" value="NORD PROTEIN"/>
    <property type="match status" value="1"/>
</dbReference>
<feature type="domain" description="VWFA" evidence="1">
    <location>
        <begin position="597"/>
        <end position="794"/>
    </location>
</feature>
<dbReference type="OrthoDB" id="9758211at2"/>
<sequence length="796" mass="91437">MTIDFSEYITCLDEGDHEHAEALESSYHEAQRVMSPRGLQNYIEGMRAFCTLGRGQDLVLTYIQEMPGVAKEVGEDIIPDIVEAMMKLSSHTSGSVITLIVANLPLAASRLGDAEVMRSFLKLLHQMTGKAPRGLRPMMENLDELLSKLTLGGLRRWVMWGAQAHQRDLDGQLAYFGLQTESSRSILQSERRGTLFIDNQRKLNFYLRALWARAFFMRPTAGDFESRQGIRPYIEDFQVHVPDAFDPFRGIDGMEVYRATVSHAAAHMVYTREPISAEQLSQAQMRMIELFEDARVEYLAYSEFPGLRKLWLQFFTAEPGEKDELGKPHETMDLMLRTTRAIMDRDYRDELEVINQVADDYYAQLQEDPYNPRMAWMAGVDFYNRIVEIAKIPSVRILSEWPIPYRDDNRYFWEFSENMFESQGVDYMPATHGTVRRHVNIMEFVNEIDSEMTHDNPDEILVLSSELFPYEDDLETTKSWNEAEGVEPISDPYHYNEWDYHVQLARPDWATVIERKQGRGDPEIMDEILTKHKPIASRIRHLIDALQPQGIVRRRGYEEGEELDLNAAIRAMIDIRRGVMPNPRINIRIPRHIRDLSIVLLLDLSESTNEKIGDIAEGEEGYQDQESILDLTRESAGLLSWAIDSIGDNFAVHGFASDGRHDVQYYRFKDFEQTYDDEAKSRMAGMKGGLSTRMGAALRHAGWHLTQQNAQKRLVLLVTDGEPADIDERDPQYLRHDAKKAVEDLAMQGVYTYCLTLDPNADRYVARIFGENGYSIVDNVERLPERLPSVFAALTG</sequence>
<reference evidence="2 3" key="1">
    <citation type="submission" date="2016-06" db="EMBL/GenBank/DDBJ databases">
        <title>Genome sequence of endosymbiont of Candidatus Endolucinida thiodiazotropha.</title>
        <authorList>
            <person name="Poehlein A."/>
            <person name="Koenig S."/>
            <person name="Heiden S.E."/>
            <person name="Thuermer A."/>
            <person name="Voget S."/>
            <person name="Daniel R."/>
            <person name="Markert S."/>
            <person name="Gros O."/>
            <person name="Schweder T."/>
        </authorList>
    </citation>
    <scope>NUCLEOTIDE SEQUENCE [LARGE SCALE GENOMIC DNA]</scope>
    <source>
        <strain evidence="2 3">COS</strain>
    </source>
</reference>
<dbReference type="Gene3D" id="3.40.50.410">
    <property type="entry name" value="von Willebrand factor, type A domain"/>
    <property type="match status" value="1"/>
</dbReference>
<dbReference type="SMART" id="SM00327">
    <property type="entry name" value="VWA"/>
    <property type="match status" value="1"/>
</dbReference>